<evidence type="ECO:0000313" key="2">
    <source>
        <dbReference type="EMBL" id="CAG8421295.1"/>
    </source>
</evidence>
<gene>
    <name evidence="2" type="ORF">PSALAMII_LOCUS10240</name>
</gene>
<dbReference type="OrthoDB" id="2923349at2759"/>
<proteinExistence type="predicted"/>
<comment type="caution">
    <text evidence="2">The sequence shown here is derived from an EMBL/GenBank/DDBJ whole genome shotgun (WGS) entry which is preliminary data.</text>
</comment>
<accession>A0A9W4JTX6</accession>
<dbReference type="Proteomes" id="UP001152646">
    <property type="component" value="Unassembled WGS sequence"/>
</dbReference>
<dbReference type="PANTHER" id="PTHR42059">
    <property type="entry name" value="TNT DOMAIN-CONTAINING PROTEIN"/>
    <property type="match status" value="1"/>
</dbReference>
<dbReference type="AlphaFoldDB" id="A0A9W4JTX6"/>
<sequence>MLVYPLKKYNFNLLKISTMQFSLGLLLAVALVDAAALVKPHSHQSNEEPDYPSRCYPDPCKGVTYQNSSAVCGDPRLGPVKLPGYFPLANQLETYARFGDLCPAEFLKKWTVNATDPKAYWIYPDSDGFVATTEQLSISGNVTLRVGQKVDRFGSESGKFLAPLGAPYIERALPPSNLFAPENSSFPYNYHVYEVIKAFDVLLGPVASWFEQPGFGSQILAFSSVTSLLDGGFLERLELKDYDEADDYSADYLPAPGQPSS</sequence>
<name>A0A9W4JTX6_9EURO</name>
<feature type="domain" description="TNT" evidence="1">
    <location>
        <begin position="143"/>
        <end position="236"/>
    </location>
</feature>
<dbReference type="InterPro" id="IPR025331">
    <property type="entry name" value="TNT"/>
</dbReference>
<evidence type="ECO:0000259" key="1">
    <source>
        <dbReference type="Pfam" id="PF14021"/>
    </source>
</evidence>
<organism evidence="2 3">
    <name type="scientific">Penicillium salamii</name>
    <dbReference type="NCBI Taxonomy" id="1612424"/>
    <lineage>
        <taxon>Eukaryota</taxon>
        <taxon>Fungi</taxon>
        <taxon>Dikarya</taxon>
        <taxon>Ascomycota</taxon>
        <taxon>Pezizomycotina</taxon>
        <taxon>Eurotiomycetes</taxon>
        <taxon>Eurotiomycetidae</taxon>
        <taxon>Eurotiales</taxon>
        <taxon>Aspergillaceae</taxon>
        <taxon>Penicillium</taxon>
    </lineage>
</organism>
<dbReference type="EMBL" id="CAJVPA010000239">
    <property type="protein sequence ID" value="CAG8421295.1"/>
    <property type="molecule type" value="Genomic_DNA"/>
</dbReference>
<evidence type="ECO:0000313" key="3">
    <source>
        <dbReference type="Proteomes" id="UP001152646"/>
    </source>
</evidence>
<reference evidence="2" key="1">
    <citation type="submission" date="2021-07" db="EMBL/GenBank/DDBJ databases">
        <authorList>
            <person name="Branca A.L. A."/>
        </authorList>
    </citation>
    <scope>NUCLEOTIDE SEQUENCE</scope>
</reference>
<dbReference type="InterPro" id="IPR053024">
    <property type="entry name" value="Fungal_surface_NADase"/>
</dbReference>
<protein>
    <recommendedName>
        <fullName evidence="1">TNT domain-containing protein</fullName>
    </recommendedName>
</protein>
<dbReference type="Pfam" id="PF14021">
    <property type="entry name" value="TNT"/>
    <property type="match status" value="1"/>
</dbReference>
<dbReference type="GO" id="GO:0050135">
    <property type="term" value="F:NADP+ nucleosidase activity"/>
    <property type="evidence" value="ECO:0007669"/>
    <property type="project" value="InterPro"/>
</dbReference>
<dbReference type="PANTHER" id="PTHR42059:SF1">
    <property type="entry name" value="TNT DOMAIN-CONTAINING PROTEIN"/>
    <property type="match status" value="1"/>
</dbReference>